<dbReference type="Gene3D" id="3.40.50.2000">
    <property type="entry name" value="Glycogen Phosphorylase B"/>
    <property type="match status" value="2"/>
</dbReference>
<dbReference type="AlphaFoldDB" id="X0X4N0"/>
<comment type="caution">
    <text evidence="2">The sequence shown here is derived from an EMBL/GenBank/DDBJ whole genome shotgun (WGS) entry which is preliminary data.</text>
</comment>
<dbReference type="PANTHER" id="PTHR12526:SF630">
    <property type="entry name" value="GLYCOSYLTRANSFERASE"/>
    <property type="match status" value="1"/>
</dbReference>
<proteinExistence type="predicted"/>
<evidence type="ECO:0000313" key="2">
    <source>
        <dbReference type="EMBL" id="GAG38199.1"/>
    </source>
</evidence>
<organism evidence="2">
    <name type="scientific">marine sediment metagenome</name>
    <dbReference type="NCBI Taxonomy" id="412755"/>
    <lineage>
        <taxon>unclassified sequences</taxon>
        <taxon>metagenomes</taxon>
        <taxon>ecological metagenomes</taxon>
    </lineage>
</organism>
<dbReference type="EMBL" id="BARS01041986">
    <property type="protein sequence ID" value="GAG38199.1"/>
    <property type="molecule type" value="Genomic_DNA"/>
</dbReference>
<dbReference type="Pfam" id="PF00534">
    <property type="entry name" value="Glycos_transf_1"/>
    <property type="match status" value="1"/>
</dbReference>
<protein>
    <recommendedName>
        <fullName evidence="1">Glycosyl transferase family 1 domain-containing protein</fullName>
    </recommendedName>
</protein>
<evidence type="ECO:0000259" key="1">
    <source>
        <dbReference type="Pfam" id="PF00534"/>
    </source>
</evidence>
<dbReference type="PANTHER" id="PTHR12526">
    <property type="entry name" value="GLYCOSYLTRANSFERASE"/>
    <property type="match status" value="1"/>
</dbReference>
<sequence length="105" mass="11467">FDCFVQSSDKEGISIALLEAMSFSLPCVVTNISKQHSVLTSGIDGIVVSAGNMRSLADAITQIILDETKRVSLGYNAQQTVRDRFSLDVMVRAYRHVFAAALTKK</sequence>
<gene>
    <name evidence="2" type="ORF">S01H1_63764</name>
</gene>
<reference evidence="2" key="1">
    <citation type="journal article" date="2014" name="Front. Microbiol.">
        <title>High frequency of phylogenetically diverse reductive dehalogenase-homologous genes in deep subseafloor sedimentary metagenomes.</title>
        <authorList>
            <person name="Kawai M."/>
            <person name="Futagami T."/>
            <person name="Toyoda A."/>
            <person name="Takaki Y."/>
            <person name="Nishi S."/>
            <person name="Hori S."/>
            <person name="Arai W."/>
            <person name="Tsubouchi T."/>
            <person name="Morono Y."/>
            <person name="Uchiyama I."/>
            <person name="Ito T."/>
            <person name="Fujiyama A."/>
            <person name="Inagaki F."/>
            <person name="Takami H."/>
        </authorList>
    </citation>
    <scope>NUCLEOTIDE SEQUENCE</scope>
    <source>
        <strain evidence="2">Expedition CK06-06</strain>
    </source>
</reference>
<dbReference type="CDD" id="cd03801">
    <property type="entry name" value="GT4_PimA-like"/>
    <property type="match status" value="1"/>
</dbReference>
<feature type="non-terminal residue" evidence="2">
    <location>
        <position position="1"/>
    </location>
</feature>
<name>X0X4N0_9ZZZZ</name>
<dbReference type="GO" id="GO:0016757">
    <property type="term" value="F:glycosyltransferase activity"/>
    <property type="evidence" value="ECO:0007669"/>
    <property type="project" value="InterPro"/>
</dbReference>
<feature type="domain" description="Glycosyl transferase family 1" evidence="1">
    <location>
        <begin position="2"/>
        <end position="79"/>
    </location>
</feature>
<dbReference type="SUPFAM" id="SSF53756">
    <property type="entry name" value="UDP-Glycosyltransferase/glycogen phosphorylase"/>
    <property type="match status" value="1"/>
</dbReference>
<accession>X0X4N0</accession>
<dbReference type="InterPro" id="IPR001296">
    <property type="entry name" value="Glyco_trans_1"/>
</dbReference>